<sequence>MADKDCINPEEHCALHACQLTYKERNPEIEKLFEDPRYVCANCGARTHLDENLCNPRPL</sequence>
<organism evidence="1 2">
    <name type="scientific">Geoalkalibacter ferrihydriticus DSM 17813</name>
    <dbReference type="NCBI Taxonomy" id="1121915"/>
    <lineage>
        <taxon>Bacteria</taxon>
        <taxon>Pseudomonadati</taxon>
        <taxon>Thermodesulfobacteriota</taxon>
        <taxon>Desulfuromonadia</taxon>
        <taxon>Desulfuromonadales</taxon>
        <taxon>Geoalkalibacteraceae</taxon>
        <taxon>Geoalkalibacter</taxon>
    </lineage>
</organism>
<comment type="caution">
    <text evidence="1">The sequence shown here is derived from an EMBL/GenBank/DDBJ whole genome shotgun (WGS) entry which is preliminary data.</text>
</comment>
<protein>
    <submittedName>
        <fullName evidence="1">Uncharacterized protein</fullName>
    </submittedName>
</protein>
<proteinExistence type="predicted"/>
<gene>
    <name evidence="1" type="ORF">GFER_15940</name>
</gene>
<dbReference type="EMBL" id="JWJD01000009">
    <property type="protein sequence ID" value="KIH75621.1"/>
    <property type="molecule type" value="Genomic_DNA"/>
</dbReference>
<dbReference type="AlphaFoldDB" id="A0A0C2HFA4"/>
<evidence type="ECO:0000313" key="2">
    <source>
        <dbReference type="Proteomes" id="UP000035068"/>
    </source>
</evidence>
<dbReference type="Proteomes" id="UP000035068">
    <property type="component" value="Unassembled WGS sequence"/>
</dbReference>
<reference evidence="1 2" key="1">
    <citation type="submission" date="2014-12" db="EMBL/GenBank/DDBJ databases">
        <title>Genomes of Geoalkalibacter ferrihydriticus and Geoalkalibacter subterraneus, two haloalkaliphilic metal-reducing members of the Geobacteraceae.</title>
        <authorList>
            <person name="Badalamenti J.P."/>
            <person name="Torres C.I."/>
            <person name="Krajmalnik-Brown R."/>
            <person name="Bond D.R."/>
        </authorList>
    </citation>
    <scope>NUCLEOTIDE SEQUENCE [LARGE SCALE GENOMIC DNA]</scope>
    <source>
        <strain evidence="1 2">DSM 17813</strain>
    </source>
</reference>
<accession>A0A0C2HFA4</accession>
<dbReference type="RefSeq" id="WP_040100970.1">
    <property type="nucleotide sequence ID" value="NZ_JWJD01000009.1"/>
</dbReference>
<keyword evidence="2" id="KW-1185">Reference proteome</keyword>
<name>A0A0C2HFA4_9BACT</name>
<evidence type="ECO:0000313" key="1">
    <source>
        <dbReference type="EMBL" id="KIH75621.1"/>
    </source>
</evidence>